<dbReference type="Pfam" id="PF02803">
    <property type="entry name" value="Thiolase_C"/>
    <property type="match status" value="1"/>
</dbReference>
<dbReference type="Gene3D" id="3.40.47.10">
    <property type="match status" value="2"/>
</dbReference>
<dbReference type="InterPro" id="IPR020617">
    <property type="entry name" value="Thiolase_C"/>
</dbReference>
<dbReference type="InterPro" id="IPR020615">
    <property type="entry name" value="Thiolase_acyl_enz_int_AS"/>
</dbReference>
<keyword evidence="3 5" id="KW-0012">Acyltransferase</keyword>
<sequence>MANVFIVAAKRTPFGAFGGSLKSFTATELGVIATKSAIASAKLDPSTIDAVYFGNVIQSSADAAYLARHVGLKSGVPIPTPALTINRLCGSGFETVIQGAKSIKLGEAKIVVCGGSENMSMAPLQVDGNDVRWGVSLGSGLKMRDSLWDGLTDQHAGTPMGITAENLAEKYGISRQDCDELAIRSQQTWGEANKNGVFDLEMAPVEIETKKGVKIINTDEHPRPDTTLEKISTLRPVFKKKNDTTLEKISTLRPVFKKDGVVTAANASGICDGAGSIILASEDAVKEYGLTPLARLASYHVSGCEPSIMGIGPVPAIKGALANAGLSLADVDRVEINEAFAAQFLACAKELELDMSKTNLHGGAISLGHPLAASGSRITAHLANEFQRANGKVHVGSACIGGGQGIAVVLERV</sequence>
<evidence type="ECO:0000256" key="3">
    <source>
        <dbReference type="ARBA" id="ARBA00023315"/>
    </source>
</evidence>
<name>A0ABD3M2T0_9STRA</name>
<dbReference type="InterPro" id="IPR002155">
    <property type="entry name" value="Thiolase"/>
</dbReference>
<comment type="similarity">
    <text evidence="1 5">Belongs to the thiolase-like superfamily. Thiolase family.</text>
</comment>
<proteinExistence type="inferred from homology"/>
<dbReference type="PROSITE" id="PS00098">
    <property type="entry name" value="THIOLASE_1"/>
    <property type="match status" value="1"/>
</dbReference>
<evidence type="ECO:0008006" key="10">
    <source>
        <dbReference type="Google" id="ProtNLM"/>
    </source>
</evidence>
<dbReference type="PANTHER" id="PTHR18919:SF107">
    <property type="entry name" value="ACETYL-COA ACETYLTRANSFERASE, CYTOSOLIC"/>
    <property type="match status" value="1"/>
</dbReference>
<keyword evidence="2 5" id="KW-0808">Transferase</keyword>
<comment type="caution">
    <text evidence="8">The sequence shown here is derived from an EMBL/GenBank/DDBJ whole genome shotgun (WGS) entry which is preliminary data.</text>
</comment>
<keyword evidence="9" id="KW-1185">Reference proteome</keyword>
<dbReference type="AlphaFoldDB" id="A0ABD3M2T0"/>
<feature type="domain" description="Thiolase C-terminal" evidence="7">
    <location>
        <begin position="290"/>
        <end position="412"/>
    </location>
</feature>
<evidence type="ECO:0000256" key="1">
    <source>
        <dbReference type="ARBA" id="ARBA00010982"/>
    </source>
</evidence>
<dbReference type="SUPFAM" id="SSF53901">
    <property type="entry name" value="Thiolase-like"/>
    <property type="match status" value="2"/>
</dbReference>
<evidence type="ECO:0000313" key="9">
    <source>
        <dbReference type="Proteomes" id="UP001530293"/>
    </source>
</evidence>
<feature type="active site" description="Acyl-thioester intermediate" evidence="4">
    <location>
        <position position="89"/>
    </location>
</feature>
<feature type="domain" description="Thiolase N-terminal" evidence="6">
    <location>
        <begin position="4"/>
        <end position="241"/>
    </location>
</feature>
<evidence type="ECO:0000259" key="6">
    <source>
        <dbReference type="Pfam" id="PF00108"/>
    </source>
</evidence>
<dbReference type="Pfam" id="PF00108">
    <property type="entry name" value="Thiolase_N"/>
    <property type="match status" value="1"/>
</dbReference>
<organism evidence="8 9">
    <name type="scientific">Discostella pseudostelligera</name>
    <dbReference type="NCBI Taxonomy" id="259834"/>
    <lineage>
        <taxon>Eukaryota</taxon>
        <taxon>Sar</taxon>
        <taxon>Stramenopiles</taxon>
        <taxon>Ochrophyta</taxon>
        <taxon>Bacillariophyta</taxon>
        <taxon>Coscinodiscophyceae</taxon>
        <taxon>Thalassiosirophycidae</taxon>
        <taxon>Stephanodiscales</taxon>
        <taxon>Stephanodiscaceae</taxon>
        <taxon>Discostella</taxon>
    </lineage>
</organism>
<dbReference type="PANTHER" id="PTHR18919">
    <property type="entry name" value="ACETYL-COA C-ACYLTRANSFERASE"/>
    <property type="match status" value="1"/>
</dbReference>
<dbReference type="EMBL" id="JALLBG020000234">
    <property type="protein sequence ID" value="KAL3758299.1"/>
    <property type="molecule type" value="Genomic_DNA"/>
</dbReference>
<dbReference type="InterPro" id="IPR020613">
    <property type="entry name" value="Thiolase_CS"/>
</dbReference>
<feature type="active site" description="Proton acceptor" evidence="4">
    <location>
        <position position="369"/>
    </location>
</feature>
<dbReference type="GO" id="GO:0016746">
    <property type="term" value="F:acyltransferase activity"/>
    <property type="evidence" value="ECO:0007669"/>
    <property type="project" value="UniProtKB-KW"/>
</dbReference>
<reference evidence="8 9" key="1">
    <citation type="submission" date="2024-10" db="EMBL/GenBank/DDBJ databases">
        <title>Updated reference genomes for cyclostephanoid diatoms.</title>
        <authorList>
            <person name="Roberts W.R."/>
            <person name="Alverson A.J."/>
        </authorList>
    </citation>
    <scope>NUCLEOTIDE SEQUENCE [LARGE SCALE GENOMIC DNA]</scope>
    <source>
        <strain evidence="8 9">AJA232-27</strain>
    </source>
</reference>
<dbReference type="InterPro" id="IPR016039">
    <property type="entry name" value="Thiolase-like"/>
</dbReference>
<dbReference type="CDD" id="cd00751">
    <property type="entry name" value="thiolase"/>
    <property type="match status" value="1"/>
</dbReference>
<evidence type="ECO:0000259" key="7">
    <source>
        <dbReference type="Pfam" id="PF02803"/>
    </source>
</evidence>
<accession>A0ABD3M2T0</accession>
<dbReference type="PROSITE" id="PS00737">
    <property type="entry name" value="THIOLASE_2"/>
    <property type="match status" value="1"/>
</dbReference>
<dbReference type="PIRSF" id="PIRSF000429">
    <property type="entry name" value="Ac-CoA_Ac_transf"/>
    <property type="match status" value="1"/>
</dbReference>
<evidence type="ECO:0000256" key="2">
    <source>
        <dbReference type="ARBA" id="ARBA00022679"/>
    </source>
</evidence>
<evidence type="ECO:0000313" key="8">
    <source>
        <dbReference type="EMBL" id="KAL3758299.1"/>
    </source>
</evidence>
<dbReference type="InterPro" id="IPR020616">
    <property type="entry name" value="Thiolase_N"/>
</dbReference>
<protein>
    <recommendedName>
        <fullName evidence="10">Mitochondrial 3-ketoacyl-coa thiolase</fullName>
    </recommendedName>
</protein>
<evidence type="ECO:0000256" key="5">
    <source>
        <dbReference type="RuleBase" id="RU003557"/>
    </source>
</evidence>
<gene>
    <name evidence="8" type="ORF">ACHAWU_004264</name>
</gene>
<dbReference type="Proteomes" id="UP001530293">
    <property type="component" value="Unassembled WGS sequence"/>
</dbReference>
<evidence type="ECO:0000256" key="4">
    <source>
        <dbReference type="PIRSR" id="PIRSR000429-1"/>
    </source>
</evidence>
<feature type="active site" description="Proton acceptor" evidence="4">
    <location>
        <position position="399"/>
    </location>
</feature>